<name>A0ACC2VMP3_9TREE</name>
<evidence type="ECO:0000313" key="1">
    <source>
        <dbReference type="EMBL" id="KAJ9100423.1"/>
    </source>
</evidence>
<comment type="caution">
    <text evidence="1">The sequence shown here is derived from an EMBL/GenBank/DDBJ whole genome shotgun (WGS) entry which is preliminary data.</text>
</comment>
<reference evidence="1" key="1">
    <citation type="submission" date="2023-04" db="EMBL/GenBank/DDBJ databases">
        <title>Draft Genome sequencing of Naganishia species isolated from polar environments using Oxford Nanopore Technology.</title>
        <authorList>
            <person name="Leo P."/>
            <person name="Venkateswaran K."/>
        </authorList>
    </citation>
    <scope>NUCLEOTIDE SEQUENCE</scope>
    <source>
        <strain evidence="1">MNA-CCFEE 5261</strain>
    </source>
</reference>
<protein>
    <submittedName>
        <fullName evidence="1">Uncharacterized protein</fullName>
    </submittedName>
</protein>
<evidence type="ECO:0000313" key="2">
    <source>
        <dbReference type="Proteomes" id="UP001241377"/>
    </source>
</evidence>
<dbReference type="EMBL" id="JASBWR010000063">
    <property type="protein sequence ID" value="KAJ9100423.1"/>
    <property type="molecule type" value="Genomic_DNA"/>
</dbReference>
<organism evidence="1 2">
    <name type="scientific">Naganishia cerealis</name>
    <dbReference type="NCBI Taxonomy" id="610337"/>
    <lineage>
        <taxon>Eukaryota</taxon>
        <taxon>Fungi</taxon>
        <taxon>Dikarya</taxon>
        <taxon>Basidiomycota</taxon>
        <taxon>Agaricomycotina</taxon>
        <taxon>Tremellomycetes</taxon>
        <taxon>Filobasidiales</taxon>
        <taxon>Filobasidiaceae</taxon>
        <taxon>Naganishia</taxon>
    </lineage>
</organism>
<keyword evidence="2" id="KW-1185">Reference proteome</keyword>
<sequence length="295" mass="33800">MSCNIRTSKKWVLPPKPRPGRKPTDKQDEKPMINHSMSAQELTSNIAIITSENQQLKTHLLSLIYDYKNLKHLVLDRSPSSSPVPLHLVSSTERRKRSFTELNHSDPMNKLISDMNDLSHNTPSLSPAEPDTPIEPVDNMEYSDTEIDQEVFSFINLDILDQRKTFPIDEESEPDSEVEDDENESPSLSRTTSPSTFSENEENSLMTTLTRSTTVSTNNSFFQDRKVKPGNSAVKFYDLPSFTPSDYNFTFENIDQSANLMSIIQEDKYNMVTDFLEEKLIDNDLNYYVQNERLG</sequence>
<accession>A0ACC2VMP3</accession>
<dbReference type="Proteomes" id="UP001241377">
    <property type="component" value="Unassembled WGS sequence"/>
</dbReference>
<gene>
    <name evidence="1" type="ORF">QFC19_005561</name>
</gene>
<proteinExistence type="predicted"/>